<dbReference type="PROSITE" id="PS00018">
    <property type="entry name" value="EF_HAND_1"/>
    <property type="match status" value="1"/>
</dbReference>
<dbReference type="Proteomes" id="UP000293347">
    <property type="component" value="Unassembled WGS sequence"/>
</dbReference>
<dbReference type="InterPro" id="IPR023997">
    <property type="entry name" value="TonB-dep_OMP_SusC/RagA_CS"/>
</dbReference>
<dbReference type="SUPFAM" id="SSF49464">
    <property type="entry name" value="Carboxypeptidase regulatory domain-like"/>
    <property type="match status" value="1"/>
</dbReference>
<protein>
    <submittedName>
        <fullName evidence="3">TonB-dependent receptor</fullName>
    </submittedName>
</protein>
<dbReference type="InterPro" id="IPR008969">
    <property type="entry name" value="CarboxyPept-like_regulatory"/>
</dbReference>
<keyword evidence="1" id="KW-0732">Signal</keyword>
<keyword evidence="3" id="KW-0675">Receptor</keyword>
<gene>
    <name evidence="3" type="ORF">EZ437_15250</name>
</gene>
<dbReference type="Gene3D" id="2.60.40.1120">
    <property type="entry name" value="Carboxypeptidase-like, regulatory domain"/>
    <property type="match status" value="1"/>
</dbReference>
<accession>A0A4R0NKQ2</accession>
<evidence type="ECO:0000256" key="1">
    <source>
        <dbReference type="SAM" id="SignalP"/>
    </source>
</evidence>
<name>A0A4R0NKQ2_9SPHI</name>
<dbReference type="Gene3D" id="2.170.130.10">
    <property type="entry name" value="TonB-dependent receptor, plug domain"/>
    <property type="match status" value="1"/>
</dbReference>
<feature type="domain" description="TonB-dependent receptor plug" evidence="2">
    <location>
        <begin position="134"/>
        <end position="241"/>
    </location>
</feature>
<dbReference type="AlphaFoldDB" id="A0A4R0NKQ2"/>
<feature type="signal peptide" evidence="1">
    <location>
        <begin position="1"/>
        <end position="34"/>
    </location>
</feature>
<evidence type="ECO:0000313" key="3">
    <source>
        <dbReference type="EMBL" id="TCD00073.1"/>
    </source>
</evidence>
<proteinExistence type="predicted"/>
<sequence>MRKFFTRKKTGRVLPLLSALLVILFIAISNDTHAQTQPKITVTGTVTDSTGVVIPGASIVAANDAKNGAITGNNGKFVIDVAPGTLLKISYIGYLEKTVTVTADTKTLNIVLSENSIQASEVVITAFGKKERKEALVGSVTSITPGNLKIPASNLTASLAGQAAGIIAYQRSGQPGQDNASFFIRGVTTFGYKREPLILIDNVELTANDLARLQVDDIASFVILKDASATALYGARGANGVILVSTKEGKEGSAKINFRTEYSMSQSTSTLELVDPLQYMDLYNEASLTRDPKLPLPFTQTKINNTRATMAGAPGSNEYVYPAVDWLDMLFKDRASTQRNNLSISGGGATAKYYVAGSYNIDNGVLKTDIRNNNDNNVNFKNYQLRSNVNINLSKTTEMIVRLSGTFSEYNGPITADGSFASDLYNVAMHASPVLFPAYYPADAANARANHILFGNVGGPDGTANNSIRYPSGNPYAQLLRGHKNSSESRMSAQVELNQDFGFITEGLKMRGIFNTNRYSYFDSQLAYSPYFYSATGYDKLTNEYSLTWLNPRNNVANNVPTEYLVYNRNEPNANSFYYLQGALDYNKQLGDHNINATFIGTAQQTLYSSAKDPRTQTTTLPYSLPFRNLGLAGRATYSYKSRYFAEFNFGYNGSERFSIDHRYGFFPTVGVSWVASNESFWKPNGVVDRLKIRASHGLVGNDAIGSQRFFYLSDVNLNGGNYAQFGVNNQNQLNGVTIRSYANSNITWETSRQTNLAAEVTFLKSLNIVAEVYTNHRYDILRERNIPATEGFETSVSTNLGVVDSKGLDLSADYKQTFSNDLWASVRGNFTYSTNKYTYIEEPNYAESWRHFMGQPIGRGFGYIAERLFVDDNEARNSPRQVMTTQDAYGNNINGILPQGGDIKYRDVNGDGRIDDLDMVFLGYPETPEIVYGFGFSSGFKGFDLSAFFQGQGRVSFFMDPRKISPFVERNVAYIDGNTQVLKEFADSHWSEENQDLYAAYPRLGVSNAMIANNLQPSTWWLRDASFIRLKSLEVGYTLPSRIAKSLKLANARLYFNGMNLLTWSPFKLWDPELGGNGFSYPIQKVFNVGLNVNL</sequence>
<keyword evidence="4" id="KW-1185">Reference proteome</keyword>
<reference evidence="3 4" key="1">
    <citation type="submission" date="2019-02" db="EMBL/GenBank/DDBJ databases">
        <title>Pedobacter sp. RP-1-14 sp. nov., isolated from Arctic soil.</title>
        <authorList>
            <person name="Dahal R.H."/>
        </authorList>
    </citation>
    <scope>NUCLEOTIDE SEQUENCE [LARGE SCALE GENOMIC DNA]</scope>
    <source>
        <strain evidence="3 4">RP-1-14</strain>
    </source>
</reference>
<dbReference type="SUPFAM" id="SSF56935">
    <property type="entry name" value="Porins"/>
    <property type="match status" value="1"/>
</dbReference>
<dbReference type="NCBIfam" id="TIGR04056">
    <property type="entry name" value="OMP_RagA_SusC"/>
    <property type="match status" value="1"/>
</dbReference>
<comment type="caution">
    <text evidence="3">The sequence shown here is derived from an EMBL/GenBank/DDBJ whole genome shotgun (WGS) entry which is preliminary data.</text>
</comment>
<dbReference type="Pfam" id="PF07715">
    <property type="entry name" value="Plug"/>
    <property type="match status" value="1"/>
</dbReference>
<dbReference type="Pfam" id="PF13715">
    <property type="entry name" value="CarbopepD_reg_2"/>
    <property type="match status" value="1"/>
</dbReference>
<dbReference type="InterPro" id="IPR018247">
    <property type="entry name" value="EF_Hand_1_Ca_BS"/>
</dbReference>
<dbReference type="InterPro" id="IPR012910">
    <property type="entry name" value="Plug_dom"/>
</dbReference>
<dbReference type="InterPro" id="IPR037066">
    <property type="entry name" value="Plug_dom_sf"/>
</dbReference>
<dbReference type="OrthoDB" id="721000at2"/>
<evidence type="ECO:0000259" key="2">
    <source>
        <dbReference type="Pfam" id="PF07715"/>
    </source>
</evidence>
<dbReference type="EMBL" id="SJSL01000004">
    <property type="protein sequence ID" value="TCD00073.1"/>
    <property type="molecule type" value="Genomic_DNA"/>
</dbReference>
<dbReference type="RefSeq" id="WP_131596928.1">
    <property type="nucleotide sequence ID" value="NZ_SJSL01000004.1"/>
</dbReference>
<dbReference type="FunFam" id="2.170.130.10:FF:000003">
    <property type="entry name" value="SusC/RagA family TonB-linked outer membrane protein"/>
    <property type="match status" value="1"/>
</dbReference>
<feature type="chain" id="PRO_5020281210" evidence="1">
    <location>
        <begin position="35"/>
        <end position="1096"/>
    </location>
</feature>
<organism evidence="3 4">
    <name type="scientific">Pedobacter psychroterrae</name>
    <dbReference type="NCBI Taxonomy" id="2530453"/>
    <lineage>
        <taxon>Bacteria</taxon>
        <taxon>Pseudomonadati</taxon>
        <taxon>Bacteroidota</taxon>
        <taxon>Sphingobacteriia</taxon>
        <taxon>Sphingobacteriales</taxon>
        <taxon>Sphingobacteriaceae</taxon>
        <taxon>Pedobacter</taxon>
    </lineage>
</organism>
<evidence type="ECO:0000313" key="4">
    <source>
        <dbReference type="Proteomes" id="UP000293347"/>
    </source>
</evidence>
<dbReference type="NCBIfam" id="TIGR04057">
    <property type="entry name" value="SusC_RagA_signa"/>
    <property type="match status" value="1"/>
</dbReference>
<dbReference type="InterPro" id="IPR023996">
    <property type="entry name" value="TonB-dep_OMP_SusC/RagA"/>
</dbReference>